<evidence type="ECO:0000313" key="3">
    <source>
        <dbReference type="Proteomes" id="UP000650467"/>
    </source>
</evidence>
<name>A0A835W8H5_CHLIN</name>
<comment type="caution">
    <text evidence="2">The sequence shown here is derived from an EMBL/GenBank/DDBJ whole genome shotgun (WGS) entry which is preliminary data.</text>
</comment>
<protein>
    <submittedName>
        <fullName evidence="2">Uncharacterized protein</fullName>
    </submittedName>
</protein>
<gene>
    <name evidence="2" type="ORF">HXX76_003100</name>
</gene>
<evidence type="ECO:0000313" key="2">
    <source>
        <dbReference type="EMBL" id="KAG2441478.1"/>
    </source>
</evidence>
<evidence type="ECO:0000256" key="1">
    <source>
        <dbReference type="SAM" id="MobiDB-lite"/>
    </source>
</evidence>
<feature type="region of interest" description="Disordered" evidence="1">
    <location>
        <begin position="48"/>
        <end position="69"/>
    </location>
</feature>
<accession>A0A835W8H5</accession>
<dbReference type="AlphaFoldDB" id="A0A835W8H5"/>
<sequence>MLDVEQVLGIEQDPGKYEKSLVLVAEVVCCVAAKGINVQEPTPQLGSIAQRAATASDRGQKSAAIETPP</sequence>
<reference evidence="2" key="1">
    <citation type="journal article" date="2020" name="bioRxiv">
        <title>Comparative genomics of Chlamydomonas.</title>
        <authorList>
            <person name="Craig R.J."/>
            <person name="Hasan A.R."/>
            <person name="Ness R.W."/>
            <person name="Keightley P.D."/>
        </authorList>
    </citation>
    <scope>NUCLEOTIDE SEQUENCE</scope>
    <source>
        <strain evidence="2">SAG 7.73</strain>
    </source>
</reference>
<organism evidence="2 3">
    <name type="scientific">Chlamydomonas incerta</name>
    <dbReference type="NCBI Taxonomy" id="51695"/>
    <lineage>
        <taxon>Eukaryota</taxon>
        <taxon>Viridiplantae</taxon>
        <taxon>Chlorophyta</taxon>
        <taxon>core chlorophytes</taxon>
        <taxon>Chlorophyceae</taxon>
        <taxon>CS clade</taxon>
        <taxon>Chlamydomonadales</taxon>
        <taxon>Chlamydomonadaceae</taxon>
        <taxon>Chlamydomonas</taxon>
    </lineage>
</organism>
<keyword evidence="3" id="KW-1185">Reference proteome</keyword>
<dbReference type="EMBL" id="JAEHOC010000005">
    <property type="protein sequence ID" value="KAG2441478.1"/>
    <property type="molecule type" value="Genomic_DNA"/>
</dbReference>
<dbReference type="Proteomes" id="UP000650467">
    <property type="component" value="Unassembled WGS sequence"/>
</dbReference>
<proteinExistence type="predicted"/>